<gene>
    <name evidence="5" type="ORF">AZI86_01200</name>
</gene>
<dbReference type="RefSeq" id="WP_061833265.1">
    <property type="nucleotide sequence ID" value="NZ_LUKE01000001.1"/>
</dbReference>
<dbReference type="AlphaFoldDB" id="A0A150WMK6"/>
<dbReference type="InterPro" id="IPR002410">
    <property type="entry name" value="Peptidase_S33"/>
</dbReference>
<dbReference type="OrthoDB" id="9767934at2"/>
<dbReference type="Proteomes" id="UP000075320">
    <property type="component" value="Unassembled WGS sequence"/>
</dbReference>
<dbReference type="PRINTS" id="PR00793">
    <property type="entry name" value="PROAMNOPTASE"/>
</dbReference>
<feature type="chain" id="PRO_5007573259" description="AB hydrolase-1 domain-containing protein" evidence="3">
    <location>
        <begin position="21"/>
        <end position="432"/>
    </location>
</feature>
<dbReference type="EMBL" id="LUKE01000001">
    <property type="protein sequence ID" value="KYG65721.1"/>
    <property type="molecule type" value="Genomic_DNA"/>
</dbReference>
<comment type="similarity">
    <text evidence="1">Belongs to the peptidase S33 family.</text>
</comment>
<dbReference type="InterPro" id="IPR050266">
    <property type="entry name" value="AB_hydrolase_sf"/>
</dbReference>
<protein>
    <recommendedName>
        <fullName evidence="4">AB hydrolase-1 domain-containing protein</fullName>
    </recommendedName>
</protein>
<evidence type="ECO:0000259" key="4">
    <source>
        <dbReference type="Pfam" id="PF00561"/>
    </source>
</evidence>
<dbReference type="GO" id="GO:0008233">
    <property type="term" value="F:peptidase activity"/>
    <property type="evidence" value="ECO:0007669"/>
    <property type="project" value="InterPro"/>
</dbReference>
<evidence type="ECO:0000256" key="1">
    <source>
        <dbReference type="ARBA" id="ARBA00010088"/>
    </source>
</evidence>
<keyword evidence="3" id="KW-0732">Signal</keyword>
<evidence type="ECO:0000313" key="6">
    <source>
        <dbReference type="Proteomes" id="UP000075320"/>
    </source>
</evidence>
<reference evidence="5 6" key="1">
    <citation type="submission" date="2016-03" db="EMBL/GenBank/DDBJ databases">
        <authorList>
            <person name="Ploux O."/>
        </authorList>
    </citation>
    <scope>NUCLEOTIDE SEQUENCE [LARGE SCALE GENOMIC DNA]</scope>
    <source>
        <strain evidence="5 6">R0</strain>
    </source>
</reference>
<dbReference type="PANTHER" id="PTHR43798">
    <property type="entry name" value="MONOACYLGLYCEROL LIPASE"/>
    <property type="match status" value="1"/>
</dbReference>
<dbReference type="GO" id="GO:0006508">
    <property type="term" value="P:proteolysis"/>
    <property type="evidence" value="ECO:0007669"/>
    <property type="project" value="InterPro"/>
</dbReference>
<evidence type="ECO:0000256" key="3">
    <source>
        <dbReference type="SAM" id="SignalP"/>
    </source>
</evidence>
<feature type="signal peptide" evidence="3">
    <location>
        <begin position="1"/>
        <end position="20"/>
    </location>
</feature>
<proteinExistence type="inferred from homology"/>
<dbReference type="Gene3D" id="3.40.50.1820">
    <property type="entry name" value="alpha/beta hydrolase"/>
    <property type="match status" value="1"/>
</dbReference>
<dbReference type="Pfam" id="PF00561">
    <property type="entry name" value="Abhydrolase_1"/>
    <property type="match status" value="1"/>
</dbReference>
<organism evidence="5 6">
    <name type="scientific">Bdellovibrio bacteriovorus</name>
    <dbReference type="NCBI Taxonomy" id="959"/>
    <lineage>
        <taxon>Bacteria</taxon>
        <taxon>Pseudomonadati</taxon>
        <taxon>Bdellovibrionota</taxon>
        <taxon>Bdellovibrionia</taxon>
        <taxon>Bdellovibrionales</taxon>
        <taxon>Pseudobdellovibrionaceae</taxon>
        <taxon>Bdellovibrio</taxon>
    </lineage>
</organism>
<feature type="domain" description="AB hydrolase-1" evidence="4">
    <location>
        <begin position="70"/>
        <end position="212"/>
    </location>
</feature>
<dbReference type="SUPFAM" id="SSF53474">
    <property type="entry name" value="alpha/beta-Hydrolases"/>
    <property type="match status" value="1"/>
</dbReference>
<dbReference type="GO" id="GO:0016020">
    <property type="term" value="C:membrane"/>
    <property type="evidence" value="ECO:0007669"/>
    <property type="project" value="TreeGrafter"/>
</dbReference>
<dbReference type="PANTHER" id="PTHR43798:SF33">
    <property type="entry name" value="HYDROLASE, PUTATIVE (AFU_ORTHOLOGUE AFUA_2G14860)-RELATED"/>
    <property type="match status" value="1"/>
</dbReference>
<evidence type="ECO:0000256" key="2">
    <source>
        <dbReference type="ARBA" id="ARBA00022801"/>
    </source>
</evidence>
<comment type="caution">
    <text evidence="5">The sequence shown here is derived from an EMBL/GenBank/DDBJ whole genome shotgun (WGS) entry which is preliminary data.</text>
</comment>
<accession>A0A150WMK6</accession>
<name>A0A150WMK6_BDEBC</name>
<keyword evidence="6" id="KW-1185">Reference proteome</keyword>
<dbReference type="InterPro" id="IPR029058">
    <property type="entry name" value="AB_hydrolase_fold"/>
</dbReference>
<dbReference type="InterPro" id="IPR000073">
    <property type="entry name" value="AB_hydrolase_1"/>
</dbReference>
<sequence>MKTYWGFLVFAVLLSQNSWAYDPCDVKFAFNSLAESQCYRIPQKNKNEEFIISAVKLTKELSKVEEKDNVILIPGGPGTDAQAIGLSLNKKGIMDAMWAHMDMNVVLFDPRGTGKSLLKQSAEFYTPADFSTDLQVDDLKKVVDAVSPKKPVYLLAHSAGGDLAAKYAALFPDRVKGLVLYSASIDTREIGESNLRLFAKDFSYWDEYLKTCPAPIAKNLKDQQAGIEFFLRNVLKLQRIKNIRPPRLQSRFYLKDFRVDMIMAIENDPGCSSRVVEVLDLWQKRITDLPVDVKEQVDQMTAIKFDPNNYSIPTLTRGTWIKTAVICSEGITHDEMNQELWLEGVNFSQDTCFGVKAFFDVPPSREWLGKIKGPTLLIGGKEDPFQVPSAVLRNSRSIPNSQVILIEGGGHESHQNHPLEFYKIMEKFLKSQ</sequence>
<keyword evidence="2" id="KW-0378">Hydrolase</keyword>
<evidence type="ECO:0000313" key="5">
    <source>
        <dbReference type="EMBL" id="KYG65721.1"/>
    </source>
</evidence>